<dbReference type="EMBL" id="BAAAPH010000004">
    <property type="protein sequence ID" value="GAA1560306.1"/>
    <property type="molecule type" value="Genomic_DNA"/>
</dbReference>
<accession>A0ABN2CKY6</accession>
<reference evidence="2 3" key="1">
    <citation type="journal article" date="2019" name="Int. J. Syst. Evol. Microbiol.">
        <title>The Global Catalogue of Microorganisms (GCM) 10K type strain sequencing project: providing services to taxonomists for standard genome sequencing and annotation.</title>
        <authorList>
            <consortium name="The Broad Institute Genomics Platform"/>
            <consortium name="The Broad Institute Genome Sequencing Center for Infectious Disease"/>
            <person name="Wu L."/>
            <person name="Ma J."/>
        </authorList>
    </citation>
    <scope>NUCLEOTIDE SEQUENCE [LARGE SCALE GENOMIC DNA]</scope>
    <source>
        <strain evidence="2 3">JCM 15572</strain>
    </source>
</reference>
<comment type="caution">
    <text evidence="2">The sequence shown here is derived from an EMBL/GenBank/DDBJ whole genome shotgun (WGS) entry which is preliminary data.</text>
</comment>
<name>A0ABN2CKY6_9ACTN</name>
<dbReference type="Pfam" id="PF01047">
    <property type="entry name" value="MarR"/>
    <property type="match status" value="1"/>
</dbReference>
<proteinExistence type="predicted"/>
<dbReference type="PANTHER" id="PTHR33164:SF43">
    <property type="entry name" value="HTH-TYPE TRANSCRIPTIONAL REPRESSOR YETL"/>
    <property type="match status" value="1"/>
</dbReference>
<dbReference type="SMART" id="SM00347">
    <property type="entry name" value="HTH_MARR"/>
    <property type="match status" value="1"/>
</dbReference>
<dbReference type="Proteomes" id="UP001501705">
    <property type="component" value="Unassembled WGS sequence"/>
</dbReference>
<dbReference type="RefSeq" id="WP_344232760.1">
    <property type="nucleotide sequence ID" value="NZ_BAAAPH010000004.1"/>
</dbReference>
<gene>
    <name evidence="2" type="ORF">GCM10009804_16360</name>
</gene>
<evidence type="ECO:0000259" key="1">
    <source>
        <dbReference type="PROSITE" id="PS50995"/>
    </source>
</evidence>
<evidence type="ECO:0000313" key="3">
    <source>
        <dbReference type="Proteomes" id="UP001501705"/>
    </source>
</evidence>
<dbReference type="InterPro" id="IPR036390">
    <property type="entry name" value="WH_DNA-bd_sf"/>
</dbReference>
<evidence type="ECO:0000313" key="2">
    <source>
        <dbReference type="EMBL" id="GAA1560306.1"/>
    </source>
</evidence>
<dbReference type="PANTHER" id="PTHR33164">
    <property type="entry name" value="TRANSCRIPTIONAL REGULATOR, MARR FAMILY"/>
    <property type="match status" value="1"/>
</dbReference>
<organism evidence="2 3">
    <name type="scientific">Kribbella hippodromi</name>
    <dbReference type="NCBI Taxonomy" id="434347"/>
    <lineage>
        <taxon>Bacteria</taxon>
        <taxon>Bacillati</taxon>
        <taxon>Actinomycetota</taxon>
        <taxon>Actinomycetes</taxon>
        <taxon>Propionibacteriales</taxon>
        <taxon>Kribbellaceae</taxon>
        <taxon>Kribbella</taxon>
    </lineage>
</organism>
<protein>
    <recommendedName>
        <fullName evidence="1">HTH marR-type domain-containing protein</fullName>
    </recommendedName>
</protein>
<dbReference type="InterPro" id="IPR039422">
    <property type="entry name" value="MarR/SlyA-like"/>
</dbReference>
<dbReference type="SUPFAM" id="SSF46785">
    <property type="entry name" value="Winged helix' DNA-binding domain"/>
    <property type="match status" value="1"/>
</dbReference>
<dbReference type="PROSITE" id="PS50995">
    <property type="entry name" value="HTH_MARR_2"/>
    <property type="match status" value="1"/>
</dbReference>
<dbReference type="InterPro" id="IPR036388">
    <property type="entry name" value="WH-like_DNA-bd_sf"/>
</dbReference>
<feature type="domain" description="HTH marR-type" evidence="1">
    <location>
        <begin position="45"/>
        <end position="181"/>
    </location>
</feature>
<dbReference type="Gene3D" id="1.10.10.10">
    <property type="entry name" value="Winged helix-like DNA-binding domain superfamily/Winged helix DNA-binding domain"/>
    <property type="match status" value="1"/>
</dbReference>
<keyword evidence="3" id="KW-1185">Reference proteome</keyword>
<sequence length="191" mass="21662">MALEGSTVDDYKSSSSIVRDAEGQLFDEQSRQMLEPLVGAAAMRRLEMFAALRWLSRLMHEYVDSWANGHGLSESRFQILMQLKHQDSVPLGKLAARLRVTPRAVTALVDQLERDGMVIRVADPKDRRTIRAQMTPTGRKLFDKIWTEYLDIPLHLVDGVEQDTLDEIRSTCLELVGRIEQAGRGKPKKTT</sequence>
<dbReference type="InterPro" id="IPR000835">
    <property type="entry name" value="HTH_MarR-typ"/>
</dbReference>